<dbReference type="AlphaFoldDB" id="A0A2I1GBT4"/>
<proteinExistence type="predicted"/>
<reference evidence="2 3" key="1">
    <citation type="submission" date="2015-10" db="EMBL/GenBank/DDBJ databases">
        <title>Genome analyses suggest a sexual origin of heterokaryosis in a supposedly ancient asexual fungus.</title>
        <authorList>
            <person name="Ropars J."/>
            <person name="Sedzielewska K."/>
            <person name="Noel J."/>
            <person name="Charron P."/>
            <person name="Farinelli L."/>
            <person name="Marton T."/>
            <person name="Kruger M."/>
            <person name="Pelin A."/>
            <person name="Brachmann A."/>
            <person name="Corradi N."/>
        </authorList>
    </citation>
    <scope>NUCLEOTIDE SEQUENCE [LARGE SCALE GENOMIC DNA]</scope>
    <source>
        <strain evidence="2 3">A4</strain>
    </source>
</reference>
<evidence type="ECO:0000313" key="2">
    <source>
        <dbReference type="EMBL" id="PKY44085.1"/>
    </source>
</evidence>
<evidence type="ECO:0000256" key="1">
    <source>
        <dbReference type="SAM" id="MobiDB-lite"/>
    </source>
</evidence>
<organism evidence="2 3">
    <name type="scientific">Rhizophagus irregularis</name>
    <dbReference type="NCBI Taxonomy" id="588596"/>
    <lineage>
        <taxon>Eukaryota</taxon>
        <taxon>Fungi</taxon>
        <taxon>Fungi incertae sedis</taxon>
        <taxon>Mucoromycota</taxon>
        <taxon>Glomeromycotina</taxon>
        <taxon>Glomeromycetes</taxon>
        <taxon>Glomerales</taxon>
        <taxon>Glomeraceae</taxon>
        <taxon>Rhizophagus</taxon>
    </lineage>
</organism>
<evidence type="ECO:0000313" key="3">
    <source>
        <dbReference type="Proteomes" id="UP000234323"/>
    </source>
</evidence>
<feature type="region of interest" description="Disordered" evidence="1">
    <location>
        <begin position="1"/>
        <end position="38"/>
    </location>
</feature>
<feature type="compositionally biased region" description="Basic and acidic residues" evidence="1">
    <location>
        <begin position="12"/>
        <end position="23"/>
    </location>
</feature>
<accession>A0A2I1GBT4</accession>
<gene>
    <name evidence="2" type="ORF">RhiirA4_541577</name>
</gene>
<dbReference type="Proteomes" id="UP000234323">
    <property type="component" value="Unassembled WGS sequence"/>
</dbReference>
<sequence>MDVDEVDVDPASIEHPERTKEPGPSEGPPVQPDSNNLSDNQLKSAVHLFNIMQYLKGPNKGNLLLPFLQNKALNIVNSSLYKVDQDSGLLIQNNQEFQKQIIQLEYSNSKKTTQVLQTDEYKIFASQDKYQEFCNVYAYYKQAELCNSKPNRQKLLQKCITAWKEVRKQNTSFIENKIHEYYNTIPLTIHSYQNFFLLHRTPTASIPTPTPTPTIQKHTSIPQNITTLRPIVNEFINTTTIQTNARSQQNTANKINSAIKNISECQQMVKITTDESLKVTLKTKIIEEQNILSEQRVLLSKLKRHAEAQSKLRTKKKNY</sequence>
<dbReference type="VEuPathDB" id="FungiDB:RhiirFUN_018134"/>
<protein>
    <submittedName>
        <fullName evidence="2">Uncharacterized protein</fullName>
    </submittedName>
</protein>
<keyword evidence="3" id="KW-1185">Reference proteome</keyword>
<comment type="caution">
    <text evidence="2">The sequence shown here is derived from an EMBL/GenBank/DDBJ whole genome shotgun (WGS) entry which is preliminary data.</text>
</comment>
<name>A0A2I1GBT4_9GLOM</name>
<dbReference type="EMBL" id="LLXI01000298">
    <property type="protein sequence ID" value="PKY44085.1"/>
    <property type="molecule type" value="Genomic_DNA"/>
</dbReference>